<dbReference type="RefSeq" id="WP_021847218.1">
    <property type="nucleotide sequence ID" value="NZ_JAAZTS010000019.1"/>
</dbReference>
<evidence type="ECO:0000313" key="3">
    <source>
        <dbReference type="Proteomes" id="UP000698924"/>
    </source>
</evidence>
<evidence type="ECO:0000313" key="2">
    <source>
        <dbReference type="EMBL" id="MBM6858152.1"/>
    </source>
</evidence>
<comment type="caution">
    <text evidence="2">The sequence shown here is derived from an EMBL/GenBank/DDBJ whole genome shotgun (WGS) entry which is preliminary data.</text>
</comment>
<reference evidence="2 3" key="1">
    <citation type="journal article" date="2021" name="Sci. Rep.">
        <title>The distribution of antibiotic resistance genes in chicken gut microbiota commensals.</title>
        <authorList>
            <person name="Juricova H."/>
            <person name="Matiasovicova J."/>
            <person name="Kubasova T."/>
            <person name="Cejkova D."/>
            <person name="Rychlik I."/>
        </authorList>
    </citation>
    <scope>NUCLEOTIDE SEQUENCE [LARGE SCALE GENOMIC DNA]</scope>
    <source>
        <strain evidence="2 3">An421</strain>
    </source>
</reference>
<feature type="region of interest" description="Disordered" evidence="1">
    <location>
        <begin position="228"/>
        <end position="270"/>
    </location>
</feature>
<keyword evidence="3" id="KW-1185">Reference proteome</keyword>
<dbReference type="Proteomes" id="UP000698924">
    <property type="component" value="Unassembled WGS sequence"/>
</dbReference>
<proteinExistence type="predicted"/>
<evidence type="ECO:0000256" key="1">
    <source>
        <dbReference type="SAM" id="MobiDB-lite"/>
    </source>
</evidence>
<feature type="compositionally biased region" description="Acidic residues" evidence="1">
    <location>
        <begin position="259"/>
        <end position="270"/>
    </location>
</feature>
<accession>A0AA41DCC7</accession>
<protein>
    <submittedName>
        <fullName evidence="2">Uncharacterized protein</fullName>
    </submittedName>
</protein>
<feature type="compositionally biased region" description="Low complexity" evidence="1">
    <location>
        <begin position="234"/>
        <end position="249"/>
    </location>
</feature>
<dbReference type="EMBL" id="JACJMO010000019">
    <property type="protein sequence ID" value="MBM6858152.1"/>
    <property type="molecule type" value="Genomic_DNA"/>
</dbReference>
<dbReference type="InterPro" id="IPR046228">
    <property type="entry name" value="DUF6261"/>
</dbReference>
<gene>
    <name evidence="2" type="ORF">H6D15_11170</name>
</gene>
<dbReference type="AlphaFoldDB" id="A0AA41DCC7"/>
<name>A0AA41DCC7_9BACT</name>
<organism evidence="2 3">
    <name type="scientific">Caecibacteroides pullorum</name>
    <dbReference type="NCBI Taxonomy" id="2725562"/>
    <lineage>
        <taxon>Bacteria</taxon>
        <taxon>Pseudomonadati</taxon>
        <taxon>Bacteroidota</taxon>
        <taxon>Bacteroidia</taxon>
        <taxon>Bacteroidales</taxon>
        <taxon>Bacteroidaceae</taxon>
        <taxon>Caecibacteroides</taxon>
    </lineage>
</organism>
<sequence>MKQILPIGLTGLPGGTHMQFHDQANSYIIEATAAALHVEAQAALYASLLKQEAAIINRPSSQRYTQLLADADTRRDNGLMVVLNLIKAHQRSIDDEKYRAAAQLASVIAPYNTAYSNSYMKETAEIKGLVASLRSAENAPLVALLGIEAEVDLLDEANTAFEEIHRLSQEDAQQRQTLEGIDTKELRGQVDACYQQIVLVVNAFAIASPSDELDAFIDSVNGLIYRTQQEASHSHSTSGSTADTGTDTPEPTPEPEPGGGEDEGEGGSPL</sequence>
<dbReference type="Pfam" id="PF19775">
    <property type="entry name" value="DUF6261"/>
    <property type="match status" value="1"/>
</dbReference>